<gene>
    <name evidence="2" type="ORF">SMN809_LOCUS72178</name>
</gene>
<accession>A0A8S3HX13</accession>
<feature type="non-terminal residue" evidence="2">
    <location>
        <position position="230"/>
    </location>
</feature>
<feature type="coiled-coil region" evidence="1">
    <location>
        <begin position="32"/>
        <end position="76"/>
    </location>
</feature>
<dbReference type="AlphaFoldDB" id="A0A8S3HX13"/>
<proteinExistence type="predicted"/>
<dbReference type="EMBL" id="CAJOBI010325155">
    <property type="protein sequence ID" value="CAF5190661.1"/>
    <property type="molecule type" value="Genomic_DNA"/>
</dbReference>
<evidence type="ECO:0000256" key="1">
    <source>
        <dbReference type="SAM" id="Coils"/>
    </source>
</evidence>
<sequence length="230" mass="27238">HLGDTWKTQNQNKSVEVINLKRQHYETQHKLNETLEEEKRSIITLKESLRAEQIARQQKEEEMQQLRGEVTRLKSDFEQRWSSQIKMVDANNRSVFRMHDKMLMLTDWLRSLDKMLKSNILQSGIESDSMDQLQNKLKRYSTEIEALRGKGIGTDKLKEELYEAIYTSRFLPIEDRKNKPFHGLLLHLYGNNQVAELATICTKDVLQSKQERDNAYEIKWRDEKIDGLTQ</sequence>
<feature type="non-terminal residue" evidence="2">
    <location>
        <position position="1"/>
    </location>
</feature>
<organism evidence="2 3">
    <name type="scientific">Rotaria magnacalcarata</name>
    <dbReference type="NCBI Taxonomy" id="392030"/>
    <lineage>
        <taxon>Eukaryota</taxon>
        <taxon>Metazoa</taxon>
        <taxon>Spiralia</taxon>
        <taxon>Gnathifera</taxon>
        <taxon>Rotifera</taxon>
        <taxon>Eurotatoria</taxon>
        <taxon>Bdelloidea</taxon>
        <taxon>Philodinida</taxon>
        <taxon>Philodinidae</taxon>
        <taxon>Rotaria</taxon>
    </lineage>
</organism>
<evidence type="ECO:0000313" key="2">
    <source>
        <dbReference type="EMBL" id="CAF5190661.1"/>
    </source>
</evidence>
<evidence type="ECO:0000313" key="3">
    <source>
        <dbReference type="Proteomes" id="UP000676336"/>
    </source>
</evidence>
<protein>
    <submittedName>
        <fullName evidence="2">Uncharacterized protein</fullName>
    </submittedName>
</protein>
<dbReference type="Proteomes" id="UP000676336">
    <property type="component" value="Unassembled WGS sequence"/>
</dbReference>
<comment type="caution">
    <text evidence="2">The sequence shown here is derived from an EMBL/GenBank/DDBJ whole genome shotgun (WGS) entry which is preliminary data.</text>
</comment>
<keyword evidence="1" id="KW-0175">Coiled coil</keyword>
<name>A0A8S3HX13_9BILA</name>
<reference evidence="2" key="1">
    <citation type="submission" date="2021-02" db="EMBL/GenBank/DDBJ databases">
        <authorList>
            <person name="Nowell W R."/>
        </authorList>
    </citation>
    <scope>NUCLEOTIDE SEQUENCE</scope>
</reference>